<feature type="transmembrane region" description="Helical" evidence="1">
    <location>
        <begin position="62"/>
        <end position="83"/>
    </location>
</feature>
<dbReference type="EMBL" id="CP000510">
    <property type="protein sequence ID" value="ABM02680.1"/>
    <property type="molecule type" value="Genomic_DNA"/>
</dbReference>
<keyword evidence="1" id="KW-1133">Transmembrane helix</keyword>
<dbReference type="eggNOG" id="ENOG5033GUN">
    <property type="taxonomic scope" value="Bacteria"/>
</dbReference>
<dbReference type="KEGG" id="pin:Ping_0837"/>
<protein>
    <submittedName>
        <fullName evidence="2">Uncharacterized protein</fullName>
    </submittedName>
</protein>
<reference evidence="2 3" key="1">
    <citation type="submission" date="2007-01" db="EMBL/GenBank/DDBJ databases">
        <title>Complete sequence of Psychromonas ingrahamii 37.</title>
        <authorList>
            <consortium name="US DOE Joint Genome Institute"/>
            <person name="Copeland A."/>
            <person name="Lucas S."/>
            <person name="Lapidus A."/>
            <person name="Barry K."/>
            <person name="Detter J.C."/>
            <person name="Glavina del Rio T."/>
            <person name="Hammon N."/>
            <person name="Israni S."/>
            <person name="Dalin E."/>
            <person name="Tice H."/>
            <person name="Pitluck S."/>
            <person name="Thompson L.S."/>
            <person name="Brettin T."/>
            <person name="Bruce D."/>
            <person name="Han C."/>
            <person name="Tapia R."/>
            <person name="Schmutz J."/>
            <person name="Larimer F."/>
            <person name="Land M."/>
            <person name="Hauser L."/>
            <person name="Kyrpides N."/>
            <person name="Ivanova N."/>
            <person name="Staley J."/>
            <person name="Richardson P."/>
        </authorList>
    </citation>
    <scope>NUCLEOTIDE SEQUENCE [LARGE SCALE GENOMIC DNA]</scope>
    <source>
        <strain evidence="2 3">37</strain>
    </source>
</reference>
<keyword evidence="3" id="KW-1185">Reference proteome</keyword>
<accession>A1ST65</accession>
<sequence length="87" mass="9518">MSTGKHKRKTVNHSNQNKILKNANKHPGVISRYPQLFLFIGMLLIVTGICLITIGIPNNAKLGLAMLSIFFGITTAIFANSALPKKQ</sequence>
<evidence type="ECO:0000313" key="3">
    <source>
        <dbReference type="Proteomes" id="UP000000639"/>
    </source>
</evidence>
<organism evidence="2 3">
    <name type="scientific">Psychromonas ingrahamii (strain DSM 17664 / CCUG 51855 / 37)</name>
    <dbReference type="NCBI Taxonomy" id="357804"/>
    <lineage>
        <taxon>Bacteria</taxon>
        <taxon>Pseudomonadati</taxon>
        <taxon>Pseudomonadota</taxon>
        <taxon>Gammaproteobacteria</taxon>
        <taxon>Alteromonadales</taxon>
        <taxon>Psychromonadaceae</taxon>
        <taxon>Psychromonas</taxon>
    </lineage>
</organism>
<keyword evidence="1" id="KW-0812">Transmembrane</keyword>
<proteinExistence type="predicted"/>
<dbReference type="AlphaFoldDB" id="A1ST65"/>
<feature type="transmembrane region" description="Helical" evidence="1">
    <location>
        <begin position="36"/>
        <end position="56"/>
    </location>
</feature>
<gene>
    <name evidence="2" type="ordered locus">Ping_0837</name>
</gene>
<dbReference type="HOGENOM" id="CLU_183723_0_0_6"/>
<dbReference type="STRING" id="357804.Ping_0837"/>
<evidence type="ECO:0000313" key="2">
    <source>
        <dbReference type="EMBL" id="ABM02680.1"/>
    </source>
</evidence>
<name>A1ST65_PSYIN</name>
<dbReference type="OrthoDB" id="6215877at2"/>
<keyword evidence="1" id="KW-0472">Membrane</keyword>
<dbReference type="Proteomes" id="UP000000639">
    <property type="component" value="Chromosome"/>
</dbReference>
<evidence type="ECO:0000256" key="1">
    <source>
        <dbReference type="SAM" id="Phobius"/>
    </source>
</evidence>
<dbReference type="RefSeq" id="WP_011769243.1">
    <property type="nucleotide sequence ID" value="NC_008709.1"/>
</dbReference>